<keyword evidence="8" id="KW-1185">Reference proteome</keyword>
<feature type="domain" description="Methyl-accepting transducer" evidence="5">
    <location>
        <begin position="259"/>
        <end position="495"/>
    </location>
</feature>
<protein>
    <submittedName>
        <fullName evidence="7">Methyl accepting chemotaxis protein</fullName>
    </submittedName>
</protein>
<dbReference type="PATRIC" id="fig|394096.3.peg.6415"/>
<evidence type="ECO:0000313" key="7">
    <source>
        <dbReference type="EMBL" id="KFE64285.1"/>
    </source>
</evidence>
<dbReference type="Pfam" id="PF00672">
    <property type="entry name" value="HAMP"/>
    <property type="match status" value="1"/>
</dbReference>
<dbReference type="PRINTS" id="PR00260">
    <property type="entry name" value="CHEMTRNSDUCR"/>
</dbReference>
<evidence type="ECO:0000256" key="2">
    <source>
        <dbReference type="ARBA" id="ARBA00029447"/>
    </source>
</evidence>
<dbReference type="GO" id="GO:0007165">
    <property type="term" value="P:signal transduction"/>
    <property type="evidence" value="ECO:0007669"/>
    <property type="project" value="UniProtKB-KW"/>
</dbReference>
<dbReference type="AlphaFoldDB" id="A0A085W9C2"/>
<dbReference type="PANTHER" id="PTHR32089:SF112">
    <property type="entry name" value="LYSOZYME-LIKE PROTEIN-RELATED"/>
    <property type="match status" value="1"/>
</dbReference>
<feature type="transmembrane region" description="Helical" evidence="4">
    <location>
        <begin position="181"/>
        <end position="200"/>
    </location>
</feature>
<dbReference type="EMBL" id="JMCB01000014">
    <property type="protein sequence ID" value="KFE64285.1"/>
    <property type="molecule type" value="Genomic_DNA"/>
</dbReference>
<dbReference type="SUPFAM" id="SSF58104">
    <property type="entry name" value="Methyl-accepting chemotaxis protein (MCP) signaling domain"/>
    <property type="match status" value="1"/>
</dbReference>
<dbReference type="Gene3D" id="1.10.287.950">
    <property type="entry name" value="Methyl-accepting chemotaxis protein"/>
    <property type="match status" value="1"/>
</dbReference>
<dbReference type="Pfam" id="PF00015">
    <property type="entry name" value="MCPsignal"/>
    <property type="match status" value="1"/>
</dbReference>
<keyword evidence="4" id="KW-0472">Membrane</keyword>
<dbReference type="InterPro" id="IPR004089">
    <property type="entry name" value="MCPsignal_dom"/>
</dbReference>
<organism evidence="7 8">
    <name type="scientific">Hyalangium minutum</name>
    <dbReference type="NCBI Taxonomy" id="394096"/>
    <lineage>
        <taxon>Bacteria</taxon>
        <taxon>Pseudomonadati</taxon>
        <taxon>Myxococcota</taxon>
        <taxon>Myxococcia</taxon>
        <taxon>Myxococcales</taxon>
        <taxon>Cystobacterineae</taxon>
        <taxon>Archangiaceae</taxon>
        <taxon>Hyalangium</taxon>
    </lineage>
</organism>
<dbReference type="InterPro" id="IPR003660">
    <property type="entry name" value="HAMP_dom"/>
</dbReference>
<dbReference type="PROSITE" id="PS50885">
    <property type="entry name" value="HAMP"/>
    <property type="match status" value="1"/>
</dbReference>
<dbReference type="Proteomes" id="UP000028725">
    <property type="component" value="Unassembled WGS sequence"/>
</dbReference>
<gene>
    <name evidence="7" type="ORF">DB31_2079</name>
</gene>
<keyword evidence="4" id="KW-0812">Transmembrane</keyword>
<dbReference type="GO" id="GO:0016020">
    <property type="term" value="C:membrane"/>
    <property type="evidence" value="ECO:0007669"/>
    <property type="project" value="InterPro"/>
</dbReference>
<comment type="caution">
    <text evidence="7">The sequence shown here is derived from an EMBL/GenBank/DDBJ whole genome shotgun (WGS) entry which is preliminary data.</text>
</comment>
<dbReference type="SMART" id="SM00283">
    <property type="entry name" value="MA"/>
    <property type="match status" value="1"/>
</dbReference>
<dbReference type="GO" id="GO:0004888">
    <property type="term" value="F:transmembrane signaling receptor activity"/>
    <property type="evidence" value="ECO:0007669"/>
    <property type="project" value="InterPro"/>
</dbReference>
<dbReference type="PANTHER" id="PTHR32089">
    <property type="entry name" value="METHYL-ACCEPTING CHEMOTAXIS PROTEIN MCPB"/>
    <property type="match status" value="1"/>
</dbReference>
<comment type="similarity">
    <text evidence="2">Belongs to the methyl-accepting chemotaxis (MCP) protein family.</text>
</comment>
<feature type="transmembrane region" description="Helical" evidence="4">
    <location>
        <begin position="15"/>
        <end position="36"/>
    </location>
</feature>
<feature type="domain" description="HAMP" evidence="6">
    <location>
        <begin position="201"/>
        <end position="254"/>
    </location>
</feature>
<dbReference type="InterPro" id="IPR004090">
    <property type="entry name" value="Chemotax_Me-accpt_rcpt"/>
</dbReference>
<evidence type="ECO:0000259" key="6">
    <source>
        <dbReference type="PROSITE" id="PS50885"/>
    </source>
</evidence>
<reference evidence="7 8" key="1">
    <citation type="submission" date="2014-04" db="EMBL/GenBank/DDBJ databases">
        <title>Genome assembly of Hyalangium minutum DSM 14724.</title>
        <authorList>
            <person name="Sharma G."/>
            <person name="Subramanian S."/>
        </authorList>
    </citation>
    <scope>NUCLEOTIDE SEQUENCE [LARGE SCALE GENOMIC DNA]</scope>
    <source>
        <strain evidence="7 8">DSM 14724</strain>
    </source>
</reference>
<dbReference type="SMART" id="SM00304">
    <property type="entry name" value="HAMP"/>
    <property type="match status" value="1"/>
</dbReference>
<evidence type="ECO:0000256" key="4">
    <source>
        <dbReference type="SAM" id="Phobius"/>
    </source>
</evidence>
<keyword evidence="1 3" id="KW-0807">Transducer</keyword>
<dbReference type="CDD" id="cd06225">
    <property type="entry name" value="HAMP"/>
    <property type="match status" value="1"/>
</dbReference>
<keyword evidence="4" id="KW-1133">Transmembrane helix</keyword>
<dbReference type="Gene3D" id="6.10.340.10">
    <property type="match status" value="1"/>
</dbReference>
<evidence type="ECO:0000259" key="5">
    <source>
        <dbReference type="PROSITE" id="PS50111"/>
    </source>
</evidence>
<evidence type="ECO:0000256" key="3">
    <source>
        <dbReference type="PROSITE-ProRule" id="PRU00284"/>
    </source>
</evidence>
<dbReference type="GO" id="GO:0006935">
    <property type="term" value="P:chemotaxis"/>
    <property type="evidence" value="ECO:0007669"/>
    <property type="project" value="InterPro"/>
</dbReference>
<dbReference type="OrthoDB" id="5498895at2"/>
<proteinExistence type="inferred from homology"/>
<evidence type="ECO:0000256" key="1">
    <source>
        <dbReference type="ARBA" id="ARBA00023224"/>
    </source>
</evidence>
<dbReference type="PROSITE" id="PS50111">
    <property type="entry name" value="CHEMOTAXIS_TRANSDUC_2"/>
    <property type="match status" value="1"/>
</dbReference>
<dbReference type="STRING" id="394096.DB31_2079"/>
<evidence type="ECO:0000313" key="8">
    <source>
        <dbReference type="Proteomes" id="UP000028725"/>
    </source>
</evidence>
<name>A0A085W9C2_9BACT</name>
<accession>A0A085W9C2</accession>
<sequence>MRLSLRFRPSLGLSVKFILVTGGISAVLALILTTVATKRLEENLLSAHAGEGAALALGFTRAVEHTEGSNEVTLQLLVSAFRVQEGVKYIYVEDPSGRVLAHTFKGAPPPGLLNEARISPTGLASEPEARRILPVQVPTLQEGQARAIDVAVPLVGGRGVVHVGISREHIEKRASELPREMLLLALVLVALSVAVAAVFVRTIVRPLRNLTDVAAHIVESGDLTRPIHVTSGDEVGRLAKSFSQMVEKLREVTINLQQAADALKQSTEHLNQSAGEQAQTVSRQAAALQETQVTAQEIKQTSLLAAQKAASVLAVAERADELARSGEAAIELTMAGLNDIRQQVGEIAQKIVELGERTQQIGGITQTVKDLADQSNMLALNAAIEAVRSGEHGKGFSVVAREIRALADQSIQATSRVRELLDDIGSSVSAAVRITERGAERMESGLTQVRTSGQNLKELANIVQDNASAVRQIAAAVNQQNVGISQITQAVNELSKMMDETVARIGSAGEAATTLQIISEQLSSAVQSYRVE</sequence>
<dbReference type="RefSeq" id="WP_083968907.1">
    <property type="nucleotide sequence ID" value="NZ_JMCB01000014.1"/>
</dbReference>